<keyword evidence="3" id="KW-1185">Reference proteome</keyword>
<proteinExistence type="predicted"/>
<reference evidence="2 3" key="1">
    <citation type="submission" date="2013-02" db="EMBL/GenBank/DDBJ databases">
        <title>Draft Genome Sequence of Streptomyces aurantiacus, Which Produces Setomimycin.</title>
        <authorList>
            <person name="Gruening B.A."/>
            <person name="Praeg A."/>
            <person name="Erxleben A."/>
            <person name="Guenther S."/>
            <person name="Mueller M."/>
        </authorList>
    </citation>
    <scope>NUCLEOTIDE SEQUENCE [LARGE SCALE GENOMIC DNA]</scope>
    <source>
        <strain evidence="2 3">JA 4570</strain>
    </source>
</reference>
<gene>
    <name evidence="2" type="ORF">STRAU_3746</name>
</gene>
<evidence type="ECO:0000256" key="1">
    <source>
        <dbReference type="SAM" id="MobiDB-lite"/>
    </source>
</evidence>
<accession>S3ZHX4</accession>
<comment type="caution">
    <text evidence="2">The sequence shown here is derived from an EMBL/GenBank/DDBJ whole genome shotgun (WGS) entry which is preliminary data.</text>
</comment>
<name>S3ZHX4_9ACTN</name>
<dbReference type="PATRIC" id="fig|1286094.4.peg.3702"/>
<feature type="region of interest" description="Disordered" evidence="1">
    <location>
        <begin position="1"/>
        <end position="46"/>
    </location>
</feature>
<dbReference type="EMBL" id="AOPZ01000176">
    <property type="protein sequence ID" value="EPH43216.1"/>
    <property type="molecule type" value="Genomic_DNA"/>
</dbReference>
<protein>
    <submittedName>
        <fullName evidence="2">Putative Dimodular nonribosomal peptide synthase</fullName>
    </submittedName>
</protein>
<evidence type="ECO:0000313" key="2">
    <source>
        <dbReference type="EMBL" id="EPH43216.1"/>
    </source>
</evidence>
<dbReference type="AntiFam" id="ANF00178">
    <property type="entry name" value="Shadow ORF (opposite dhbF)"/>
</dbReference>
<dbReference type="Proteomes" id="UP000014629">
    <property type="component" value="Unassembled WGS sequence"/>
</dbReference>
<sequence length="46" mass="4963">MPVRPPSHQVARAVHPRSRRAVRVGDERRRGQGGAAEVAAGPGRPR</sequence>
<organism evidence="2 3">
    <name type="scientific">Streptomyces aurantiacus JA 4570</name>
    <dbReference type="NCBI Taxonomy" id="1286094"/>
    <lineage>
        <taxon>Bacteria</taxon>
        <taxon>Bacillati</taxon>
        <taxon>Actinomycetota</taxon>
        <taxon>Actinomycetes</taxon>
        <taxon>Kitasatosporales</taxon>
        <taxon>Streptomycetaceae</taxon>
        <taxon>Streptomyces</taxon>
        <taxon>Streptomyces aurantiacus group</taxon>
    </lineage>
</organism>
<evidence type="ECO:0000313" key="3">
    <source>
        <dbReference type="Proteomes" id="UP000014629"/>
    </source>
</evidence>
<dbReference type="AlphaFoldDB" id="S3ZHX4"/>